<dbReference type="Proteomes" id="UP001190700">
    <property type="component" value="Unassembled WGS sequence"/>
</dbReference>
<evidence type="ECO:0000313" key="1">
    <source>
        <dbReference type="EMBL" id="KAK3259137.1"/>
    </source>
</evidence>
<proteinExistence type="predicted"/>
<evidence type="ECO:0000313" key="2">
    <source>
        <dbReference type="Proteomes" id="UP001190700"/>
    </source>
</evidence>
<keyword evidence="2" id="KW-1185">Reference proteome</keyword>
<dbReference type="EMBL" id="LGRX02018956">
    <property type="protein sequence ID" value="KAK3259137.1"/>
    <property type="molecule type" value="Genomic_DNA"/>
</dbReference>
<name>A0AAE0FGB3_9CHLO</name>
<gene>
    <name evidence="1" type="ORF">CYMTET_31857</name>
</gene>
<sequence>MKQGDAAAAYCASHWTAWEPSGTDGAQHPTLAPGVYPKLDEADATGGSSGDLWGGVTVQIYRAPAVLDAGGAPRLRAVDILQWLHDPGRQAVAGCVGLSSSPER</sequence>
<dbReference type="AlphaFoldDB" id="A0AAE0FGB3"/>
<protein>
    <submittedName>
        <fullName evidence="1">Uncharacterized protein</fullName>
    </submittedName>
</protein>
<reference evidence="1 2" key="1">
    <citation type="journal article" date="2015" name="Genome Biol. Evol.">
        <title>Comparative Genomics of a Bacterivorous Green Alga Reveals Evolutionary Causalities and Consequences of Phago-Mixotrophic Mode of Nutrition.</title>
        <authorList>
            <person name="Burns J.A."/>
            <person name="Paasch A."/>
            <person name="Narechania A."/>
            <person name="Kim E."/>
        </authorList>
    </citation>
    <scope>NUCLEOTIDE SEQUENCE [LARGE SCALE GENOMIC DNA]</scope>
    <source>
        <strain evidence="1 2">PLY_AMNH</strain>
    </source>
</reference>
<accession>A0AAE0FGB3</accession>
<comment type="caution">
    <text evidence="1">The sequence shown here is derived from an EMBL/GenBank/DDBJ whole genome shotgun (WGS) entry which is preliminary data.</text>
</comment>
<organism evidence="1 2">
    <name type="scientific">Cymbomonas tetramitiformis</name>
    <dbReference type="NCBI Taxonomy" id="36881"/>
    <lineage>
        <taxon>Eukaryota</taxon>
        <taxon>Viridiplantae</taxon>
        <taxon>Chlorophyta</taxon>
        <taxon>Pyramimonadophyceae</taxon>
        <taxon>Pyramimonadales</taxon>
        <taxon>Pyramimonadaceae</taxon>
        <taxon>Cymbomonas</taxon>
    </lineage>
</organism>